<dbReference type="Gene3D" id="3.10.100.10">
    <property type="entry name" value="Mannose-Binding Protein A, subunit A"/>
    <property type="match status" value="1"/>
</dbReference>
<dbReference type="SUPFAM" id="SSF56436">
    <property type="entry name" value="C-type lectin-like"/>
    <property type="match status" value="1"/>
</dbReference>
<dbReference type="OrthoDB" id="7962197at2759"/>
<dbReference type="AlphaFoldDB" id="N6U4H4"/>
<dbReference type="Proteomes" id="UP000019118">
    <property type="component" value="Unassembled WGS sequence"/>
</dbReference>
<feature type="non-terminal residue" evidence="4">
    <location>
        <position position="1"/>
    </location>
</feature>
<dbReference type="HOGENOM" id="CLU_049894_10_0_1"/>
<feature type="chain" id="PRO_5010971959" description="C-type lectin domain-containing protein" evidence="2">
    <location>
        <begin position="20"/>
        <end position="159"/>
    </location>
</feature>
<evidence type="ECO:0000313" key="7">
    <source>
        <dbReference type="Proteomes" id="UP000019118"/>
    </source>
</evidence>
<dbReference type="EnsemblMetazoa" id="XM_019905510.1">
    <property type="protein sequence ID" value="XP_019761069.1"/>
    <property type="gene ID" value="LOC109538324"/>
</dbReference>
<dbReference type="Proteomes" id="UP000030742">
    <property type="component" value="Unassembled WGS sequence"/>
</dbReference>
<gene>
    <name evidence="6" type="primary">109538324</name>
    <name evidence="5" type="ORF">D910_02501</name>
    <name evidence="4" type="ORF">YQE_06948</name>
</gene>
<protein>
    <recommendedName>
        <fullName evidence="3">C-type lectin domain-containing protein</fullName>
    </recommendedName>
</protein>
<dbReference type="PROSITE" id="PS50041">
    <property type="entry name" value="C_TYPE_LECTIN_2"/>
    <property type="match status" value="1"/>
</dbReference>
<evidence type="ECO:0000256" key="2">
    <source>
        <dbReference type="SAM" id="SignalP"/>
    </source>
</evidence>
<dbReference type="PROSITE" id="PS00615">
    <property type="entry name" value="C_TYPE_LECTIN_1"/>
    <property type="match status" value="1"/>
</dbReference>
<keyword evidence="7" id="KW-1185">Reference proteome</keyword>
<dbReference type="InterPro" id="IPR050111">
    <property type="entry name" value="C-type_lectin/snaclec_domain"/>
</dbReference>
<reference evidence="6" key="2">
    <citation type="submission" date="2024-08" db="UniProtKB">
        <authorList>
            <consortium name="EnsemblMetazoa"/>
        </authorList>
    </citation>
    <scope>IDENTIFICATION</scope>
</reference>
<evidence type="ECO:0000256" key="1">
    <source>
        <dbReference type="ARBA" id="ARBA00023157"/>
    </source>
</evidence>
<sequence length="159" mass="17988">MHSINAFPALLLFISSIESIATLATMPVRPAYSNYVVSKQAVTWKEAFVLCKQNGMDLVSIKNAEEHDAVAEALAPYPTIEGVNKGYWTAAMRFGTNSFVWLTDGQPMVYTNFEDGQPDNFKGMEECVEYFKTKNKYRWNDIPCGYKVGYICQIRNVLC</sequence>
<dbReference type="InterPro" id="IPR018378">
    <property type="entry name" value="C-type_lectin_CS"/>
</dbReference>
<dbReference type="PANTHER" id="PTHR22803">
    <property type="entry name" value="MANNOSE, PHOSPHOLIPASE, LECTIN RECEPTOR RELATED"/>
    <property type="match status" value="1"/>
</dbReference>
<dbReference type="SMART" id="SM00034">
    <property type="entry name" value="CLECT"/>
    <property type="match status" value="1"/>
</dbReference>
<dbReference type="InterPro" id="IPR016187">
    <property type="entry name" value="CTDL_fold"/>
</dbReference>
<keyword evidence="2" id="KW-0732">Signal</keyword>
<dbReference type="Pfam" id="PF00059">
    <property type="entry name" value="Lectin_C"/>
    <property type="match status" value="1"/>
</dbReference>
<keyword evidence="1" id="KW-1015">Disulfide bond</keyword>
<reference evidence="7 8" key="1">
    <citation type="journal article" date="2013" name="Genome Biol.">
        <title>Draft genome of the mountain pine beetle, Dendroctonus ponderosae Hopkins, a major forest pest.</title>
        <authorList>
            <person name="Keeling C.I."/>
            <person name="Yuen M.M."/>
            <person name="Liao N.Y."/>
            <person name="Docking T.R."/>
            <person name="Chan S.K."/>
            <person name="Taylor G.A."/>
            <person name="Palmquist D.L."/>
            <person name="Jackman S.D."/>
            <person name="Nguyen A."/>
            <person name="Li M."/>
            <person name="Henderson H."/>
            <person name="Janes J.K."/>
            <person name="Zhao Y."/>
            <person name="Pandoh P."/>
            <person name="Moore R."/>
            <person name="Sperling F.A."/>
            <person name="Huber D.P."/>
            <person name="Birol I."/>
            <person name="Jones S.J."/>
            <person name="Bohlmann J."/>
        </authorList>
    </citation>
    <scope>NUCLEOTIDE SEQUENCE</scope>
</reference>
<evidence type="ECO:0000313" key="5">
    <source>
        <dbReference type="EMBL" id="ERL85078.1"/>
    </source>
</evidence>
<proteinExistence type="predicted"/>
<dbReference type="EMBL" id="KB740975">
    <property type="protein sequence ID" value="ENN76495.1"/>
    <property type="molecule type" value="Genomic_DNA"/>
</dbReference>
<feature type="domain" description="C-type lectin" evidence="3">
    <location>
        <begin position="35"/>
        <end position="153"/>
    </location>
</feature>
<dbReference type="OMA" id="NDIPCGY"/>
<evidence type="ECO:0000313" key="4">
    <source>
        <dbReference type="EMBL" id="ENN76495.1"/>
    </source>
</evidence>
<evidence type="ECO:0000313" key="8">
    <source>
        <dbReference type="Proteomes" id="UP000030742"/>
    </source>
</evidence>
<evidence type="ECO:0000313" key="6">
    <source>
        <dbReference type="EnsemblMetazoa" id="XP_019761069.1"/>
    </source>
</evidence>
<organism evidence="4">
    <name type="scientific">Dendroctonus ponderosae</name>
    <name type="common">Mountain pine beetle</name>
    <dbReference type="NCBI Taxonomy" id="77166"/>
    <lineage>
        <taxon>Eukaryota</taxon>
        <taxon>Metazoa</taxon>
        <taxon>Ecdysozoa</taxon>
        <taxon>Arthropoda</taxon>
        <taxon>Hexapoda</taxon>
        <taxon>Insecta</taxon>
        <taxon>Pterygota</taxon>
        <taxon>Neoptera</taxon>
        <taxon>Endopterygota</taxon>
        <taxon>Coleoptera</taxon>
        <taxon>Polyphaga</taxon>
        <taxon>Cucujiformia</taxon>
        <taxon>Curculionidae</taxon>
        <taxon>Scolytinae</taxon>
        <taxon>Dendroctonus</taxon>
    </lineage>
</organism>
<accession>N6U4H4</accession>
<dbReference type="InterPro" id="IPR016186">
    <property type="entry name" value="C-type_lectin-like/link_sf"/>
</dbReference>
<dbReference type="CDD" id="cd00037">
    <property type="entry name" value="CLECT"/>
    <property type="match status" value="1"/>
</dbReference>
<feature type="signal peptide" evidence="2">
    <location>
        <begin position="1"/>
        <end position="19"/>
    </location>
</feature>
<dbReference type="InterPro" id="IPR001304">
    <property type="entry name" value="C-type_lectin-like"/>
</dbReference>
<evidence type="ECO:0000259" key="3">
    <source>
        <dbReference type="PROSITE" id="PS50041"/>
    </source>
</evidence>
<name>N6U4H4_DENPD</name>
<dbReference type="EMBL" id="KB631655">
    <property type="protein sequence ID" value="ERL85078.1"/>
    <property type="molecule type" value="Genomic_DNA"/>
</dbReference>